<comment type="caution">
    <text evidence="2">The sequence shown here is derived from an EMBL/GenBank/DDBJ whole genome shotgun (WGS) entry which is preliminary data.</text>
</comment>
<dbReference type="Pfam" id="PF01381">
    <property type="entry name" value="HTH_3"/>
    <property type="match status" value="1"/>
</dbReference>
<dbReference type="SMART" id="SM00530">
    <property type="entry name" value="HTH_XRE"/>
    <property type="match status" value="2"/>
</dbReference>
<gene>
    <name evidence="2" type="ORF">NNC68_12410</name>
</gene>
<feature type="domain" description="HTH cro/C1-type" evidence="1">
    <location>
        <begin position="85"/>
        <end position="137"/>
    </location>
</feature>
<evidence type="ECO:0000259" key="1">
    <source>
        <dbReference type="PROSITE" id="PS50943"/>
    </source>
</evidence>
<dbReference type="EMBL" id="JANDWU010000026">
    <property type="protein sequence ID" value="MCP9550265.1"/>
    <property type="molecule type" value="Genomic_DNA"/>
</dbReference>
<dbReference type="AlphaFoldDB" id="A0AAW5ICN4"/>
<dbReference type="RefSeq" id="WP_254970075.1">
    <property type="nucleotide sequence ID" value="NZ_JANDWU010000026.1"/>
</dbReference>
<dbReference type="InterPro" id="IPR010982">
    <property type="entry name" value="Lambda_DNA-bd_dom_sf"/>
</dbReference>
<accession>A0AAW5ICN4</accession>
<dbReference type="PROSITE" id="PS50943">
    <property type="entry name" value="HTH_CROC1"/>
    <property type="match status" value="1"/>
</dbReference>
<dbReference type="CDD" id="cd00093">
    <property type="entry name" value="HTH_XRE"/>
    <property type="match status" value="2"/>
</dbReference>
<dbReference type="Gene3D" id="1.10.260.40">
    <property type="entry name" value="lambda repressor-like DNA-binding domains"/>
    <property type="match status" value="2"/>
</dbReference>
<organism evidence="2 3">
    <name type="scientific">Segatella copri</name>
    <dbReference type="NCBI Taxonomy" id="165179"/>
    <lineage>
        <taxon>Bacteria</taxon>
        <taxon>Pseudomonadati</taxon>
        <taxon>Bacteroidota</taxon>
        <taxon>Bacteroidia</taxon>
        <taxon>Bacteroidales</taxon>
        <taxon>Prevotellaceae</taxon>
        <taxon>Segatella</taxon>
    </lineage>
</organism>
<dbReference type="SUPFAM" id="SSF47413">
    <property type="entry name" value="lambda repressor-like DNA-binding domains"/>
    <property type="match status" value="2"/>
</dbReference>
<reference evidence="2" key="1">
    <citation type="submission" date="2022-07" db="EMBL/GenBank/DDBJ databases">
        <title>Prevotella copri.</title>
        <authorList>
            <person name="Yang C."/>
        </authorList>
    </citation>
    <scope>NUCLEOTIDE SEQUENCE</scope>
    <source>
        <strain evidence="2">HF1805</strain>
    </source>
</reference>
<name>A0AAW5ICN4_9BACT</name>
<proteinExistence type="predicted"/>
<dbReference type="InterPro" id="IPR001387">
    <property type="entry name" value="Cro/C1-type_HTH"/>
</dbReference>
<protein>
    <submittedName>
        <fullName evidence="2">Transcriptional regulator</fullName>
    </submittedName>
</protein>
<dbReference type="Proteomes" id="UP001205506">
    <property type="component" value="Unassembled WGS sequence"/>
</dbReference>
<evidence type="ECO:0000313" key="2">
    <source>
        <dbReference type="EMBL" id="MCP9550265.1"/>
    </source>
</evidence>
<sequence>MDRISFSNTLKCQRESLNISKYKVSKDTGLTSLQINRIEDAVNSYSMGNIFKYLKAIGCNLQLVNNCNTDVLDCVEKFGSWVTKRRDSDMSMYSLAKQIGSNVVTITKIETARSTVGVDLFLKIVDAFGYKIKIESV</sequence>
<evidence type="ECO:0000313" key="3">
    <source>
        <dbReference type="Proteomes" id="UP001205506"/>
    </source>
</evidence>
<dbReference type="GO" id="GO:0003677">
    <property type="term" value="F:DNA binding"/>
    <property type="evidence" value="ECO:0007669"/>
    <property type="project" value="InterPro"/>
</dbReference>